<dbReference type="PANTHER" id="PTHR31896">
    <property type="entry name" value="FAMILY REGULATORY PROTEIN, PUTATIVE (AFU_ORTHOLOGUE AFUA_3G14730)-RELATED"/>
    <property type="match status" value="1"/>
</dbReference>
<dbReference type="Gene3D" id="3.30.559.10">
    <property type="entry name" value="Chloramphenicol acetyltransferase-like domain"/>
    <property type="match status" value="1"/>
</dbReference>
<proteinExistence type="predicted"/>
<dbReference type="Pfam" id="PF02458">
    <property type="entry name" value="Transferase"/>
    <property type="match status" value="1"/>
</dbReference>
<accession>A0A5P1FPX6</accession>
<dbReference type="OrthoDB" id="686691at2759"/>
<keyword evidence="1" id="KW-0808">Transferase</keyword>
<dbReference type="InterPro" id="IPR023213">
    <property type="entry name" value="CAT-like_dom_sf"/>
</dbReference>
<dbReference type="PANTHER" id="PTHR31896:SF43">
    <property type="entry name" value="PROTEIN ENHANCED PSEUDOMONAS SUSCEPTIBILITY 1"/>
    <property type="match status" value="1"/>
</dbReference>
<dbReference type="InterPro" id="IPR051283">
    <property type="entry name" value="Sec_Metabolite_Acyltrans"/>
</dbReference>
<dbReference type="OMA" id="NCISMGI"/>
<reference evidence="3" key="1">
    <citation type="journal article" date="2017" name="Nat. Commun.">
        <title>The asparagus genome sheds light on the origin and evolution of a young Y chromosome.</title>
        <authorList>
            <person name="Harkess A."/>
            <person name="Zhou J."/>
            <person name="Xu C."/>
            <person name="Bowers J.E."/>
            <person name="Van der Hulst R."/>
            <person name="Ayyampalayam S."/>
            <person name="Mercati F."/>
            <person name="Riccardi P."/>
            <person name="McKain M.R."/>
            <person name="Kakrana A."/>
            <person name="Tang H."/>
            <person name="Ray J."/>
            <person name="Groenendijk J."/>
            <person name="Arikit S."/>
            <person name="Mathioni S.M."/>
            <person name="Nakano M."/>
            <person name="Shan H."/>
            <person name="Telgmann-Rauber A."/>
            <person name="Kanno A."/>
            <person name="Yue Z."/>
            <person name="Chen H."/>
            <person name="Li W."/>
            <person name="Chen Y."/>
            <person name="Xu X."/>
            <person name="Zhang Y."/>
            <person name="Luo S."/>
            <person name="Chen H."/>
            <person name="Gao J."/>
            <person name="Mao Z."/>
            <person name="Pires J.C."/>
            <person name="Luo M."/>
            <person name="Kudrna D."/>
            <person name="Wing R.A."/>
            <person name="Meyers B.C."/>
            <person name="Yi K."/>
            <person name="Kong H."/>
            <person name="Lavrijsen P."/>
            <person name="Sunseri F."/>
            <person name="Falavigna A."/>
            <person name="Ye Y."/>
            <person name="Leebens-Mack J.H."/>
            <person name="Chen G."/>
        </authorList>
    </citation>
    <scope>NUCLEOTIDE SEQUENCE [LARGE SCALE GENOMIC DNA]</scope>
    <source>
        <strain evidence="3">cv. DH0086</strain>
    </source>
</reference>
<evidence type="ECO:0000313" key="2">
    <source>
        <dbReference type="EMBL" id="ONK79477.1"/>
    </source>
</evidence>
<dbReference type="Proteomes" id="UP000243459">
    <property type="component" value="Chromosome 1"/>
</dbReference>
<name>A0A5P1FPX6_ASPOF</name>
<dbReference type="Gramene" id="ONK79477">
    <property type="protein sequence ID" value="ONK79477"/>
    <property type="gene ID" value="A4U43_C01F6760"/>
</dbReference>
<sequence length="242" mass="26514">MPFKGPAEFIKRVSVDPTARSHCFFHLSPDTVKKLKAEANEEIAAAGADDAKISSLQAVSAHLWRSITRARKPHPQTPAVHVILVGYRSNKLLSLHPVPRSYTGNACGAAGRFTTAEELTNKGLGAAALLLNKQIAAFSEEEVYKEVENWGENPKICYLDYDNGMMMYTGGSPRFDVFGCDFGWGRPVAMRTGRWNVAEGTVGVYRGAEEGSLEVDVHLAKETMSALLKDEEFVKTVCLSPH</sequence>
<evidence type="ECO:0000256" key="1">
    <source>
        <dbReference type="ARBA" id="ARBA00022679"/>
    </source>
</evidence>
<evidence type="ECO:0000313" key="3">
    <source>
        <dbReference type="Proteomes" id="UP000243459"/>
    </source>
</evidence>
<dbReference type="GO" id="GO:0016740">
    <property type="term" value="F:transferase activity"/>
    <property type="evidence" value="ECO:0007669"/>
    <property type="project" value="UniProtKB-KW"/>
</dbReference>
<dbReference type="AlphaFoldDB" id="A0A5P1FPX6"/>
<keyword evidence="3" id="KW-1185">Reference proteome</keyword>
<dbReference type="EMBL" id="CM007381">
    <property type="protein sequence ID" value="ONK79477.1"/>
    <property type="molecule type" value="Genomic_DNA"/>
</dbReference>
<protein>
    <submittedName>
        <fullName evidence="2">Uncharacterized protein</fullName>
    </submittedName>
</protein>
<gene>
    <name evidence="2" type="ORF">A4U43_C01F6760</name>
</gene>
<organism evidence="2 3">
    <name type="scientific">Asparagus officinalis</name>
    <name type="common">Garden asparagus</name>
    <dbReference type="NCBI Taxonomy" id="4686"/>
    <lineage>
        <taxon>Eukaryota</taxon>
        <taxon>Viridiplantae</taxon>
        <taxon>Streptophyta</taxon>
        <taxon>Embryophyta</taxon>
        <taxon>Tracheophyta</taxon>
        <taxon>Spermatophyta</taxon>
        <taxon>Magnoliopsida</taxon>
        <taxon>Liliopsida</taxon>
        <taxon>Asparagales</taxon>
        <taxon>Asparagaceae</taxon>
        <taxon>Asparagoideae</taxon>
        <taxon>Asparagus</taxon>
    </lineage>
</organism>